<dbReference type="PANTHER" id="PTHR35872:SF1">
    <property type="entry name" value="ALPHA-L-RHAMNOSIDASE C"/>
    <property type="match status" value="1"/>
</dbReference>
<feature type="compositionally biased region" description="Polar residues" evidence="1">
    <location>
        <begin position="1"/>
        <end position="27"/>
    </location>
</feature>
<gene>
    <name evidence="3" type="ORF">PAC_00141</name>
</gene>
<dbReference type="AlphaFoldDB" id="A0A1L7WC82"/>
<evidence type="ECO:0000256" key="2">
    <source>
        <dbReference type="SAM" id="Phobius"/>
    </source>
</evidence>
<evidence type="ECO:0000313" key="4">
    <source>
        <dbReference type="Proteomes" id="UP000184330"/>
    </source>
</evidence>
<dbReference type="STRING" id="576137.A0A1L7WC82"/>
<name>A0A1L7WC82_9HELO</name>
<proteinExistence type="predicted"/>
<dbReference type="PANTHER" id="PTHR35872">
    <property type="entry name" value="INTEGRAL MEMBRANE PROTEIN (AFU_ORTHOLOGUE AFUA_5G07110)"/>
    <property type="match status" value="1"/>
</dbReference>
<protein>
    <recommendedName>
        <fullName evidence="5">Alpha-L-rhamnosidase C</fullName>
    </recommendedName>
</protein>
<dbReference type="EMBL" id="FJOG01000001">
    <property type="protein sequence ID" value="CZR50269.1"/>
    <property type="molecule type" value="Genomic_DNA"/>
</dbReference>
<sequence length="420" mass="46650">MSRPTSPSAGVDRTNSSIAPSDNNNGRRGSVASRLVRNASETFAQSRPPVGMFHAFGNVGSGIPTMNDIQSGKFGGDGWSGPGQRRHSLARRDSDLHVLAEHRPETLEPIPEPKRPEVVDEKKEGGQIETIFSTQTEGNSIIAPHDPSVPYANGYQFPPKHTKKQAIVIGAKGAWKFVTTPFGFLLTLYALNIVAWGGMLFLILIRATPAMAHPSYNSWKSGAKTWLEIDSQILNALFCVTGLGLIPWRFRDFYYLIKWRYKKDNSALRRLAGIHNNWFRLEGSQYLPITFDPAKDPIPEGVDEMTLALPVALSPGPPLTGERATPSKYWKLDFVIWGFVWNTLLQIVLCGLMWGMNKYNRPSWSVGLFISLACIVASAAGWVIFKEGKRVKGVEGVPVSDEDKKILEEMRKRERDNGSV</sequence>
<keyword evidence="2" id="KW-0472">Membrane</keyword>
<reference evidence="3 4" key="1">
    <citation type="submission" date="2016-03" db="EMBL/GenBank/DDBJ databases">
        <authorList>
            <person name="Ploux O."/>
        </authorList>
    </citation>
    <scope>NUCLEOTIDE SEQUENCE [LARGE SCALE GENOMIC DNA]</scope>
    <source>
        <strain evidence="3 4">UAMH 11012</strain>
    </source>
</reference>
<feature type="transmembrane region" description="Helical" evidence="2">
    <location>
        <begin position="233"/>
        <end position="250"/>
    </location>
</feature>
<organism evidence="3 4">
    <name type="scientific">Phialocephala subalpina</name>
    <dbReference type="NCBI Taxonomy" id="576137"/>
    <lineage>
        <taxon>Eukaryota</taxon>
        <taxon>Fungi</taxon>
        <taxon>Dikarya</taxon>
        <taxon>Ascomycota</taxon>
        <taxon>Pezizomycotina</taxon>
        <taxon>Leotiomycetes</taxon>
        <taxon>Helotiales</taxon>
        <taxon>Mollisiaceae</taxon>
        <taxon>Phialocephala</taxon>
        <taxon>Phialocephala fortinii species complex</taxon>
    </lineage>
</organism>
<keyword evidence="2" id="KW-0812">Transmembrane</keyword>
<evidence type="ECO:0008006" key="5">
    <source>
        <dbReference type="Google" id="ProtNLM"/>
    </source>
</evidence>
<keyword evidence="4" id="KW-1185">Reference proteome</keyword>
<dbReference type="InterPro" id="IPR021369">
    <property type="entry name" value="DUF2985"/>
</dbReference>
<feature type="transmembrane region" description="Helical" evidence="2">
    <location>
        <begin position="366"/>
        <end position="385"/>
    </location>
</feature>
<keyword evidence="2" id="KW-1133">Transmembrane helix</keyword>
<evidence type="ECO:0000256" key="1">
    <source>
        <dbReference type="SAM" id="MobiDB-lite"/>
    </source>
</evidence>
<feature type="transmembrane region" description="Helical" evidence="2">
    <location>
        <begin position="182"/>
        <end position="205"/>
    </location>
</feature>
<dbReference type="Pfam" id="PF11204">
    <property type="entry name" value="DUF2985"/>
    <property type="match status" value="1"/>
</dbReference>
<dbReference type="OrthoDB" id="6407410at2759"/>
<accession>A0A1L7WC82</accession>
<feature type="transmembrane region" description="Helical" evidence="2">
    <location>
        <begin position="334"/>
        <end position="354"/>
    </location>
</feature>
<feature type="region of interest" description="Disordered" evidence="1">
    <location>
        <begin position="1"/>
        <end position="40"/>
    </location>
</feature>
<evidence type="ECO:0000313" key="3">
    <source>
        <dbReference type="EMBL" id="CZR50269.1"/>
    </source>
</evidence>
<dbReference type="Proteomes" id="UP000184330">
    <property type="component" value="Unassembled WGS sequence"/>
</dbReference>